<dbReference type="SUPFAM" id="SSF48403">
    <property type="entry name" value="Ankyrin repeat"/>
    <property type="match status" value="1"/>
</dbReference>
<feature type="region of interest" description="Disordered" evidence="2">
    <location>
        <begin position="1"/>
        <end position="21"/>
    </location>
</feature>
<evidence type="ECO:0000256" key="2">
    <source>
        <dbReference type="SAM" id="MobiDB-lite"/>
    </source>
</evidence>
<dbReference type="InterPro" id="IPR002110">
    <property type="entry name" value="Ankyrin_rpt"/>
</dbReference>
<dbReference type="SMART" id="SM00248">
    <property type="entry name" value="ANK"/>
    <property type="match status" value="1"/>
</dbReference>
<dbReference type="PROSITE" id="PS50297">
    <property type="entry name" value="ANK_REP_REGION"/>
    <property type="match status" value="1"/>
</dbReference>
<comment type="caution">
    <text evidence="3">The sequence shown here is derived from an EMBL/GenBank/DDBJ whole genome shotgun (WGS) entry which is preliminary data.</text>
</comment>
<evidence type="ECO:0000313" key="3">
    <source>
        <dbReference type="EMBL" id="RQM23737.1"/>
    </source>
</evidence>
<feature type="compositionally biased region" description="Polar residues" evidence="2">
    <location>
        <begin position="8"/>
        <end position="21"/>
    </location>
</feature>
<keyword evidence="1" id="KW-0040">ANK repeat</keyword>
<name>A0A3R7Y8U0_APHAT</name>
<evidence type="ECO:0000256" key="1">
    <source>
        <dbReference type="PROSITE-ProRule" id="PRU00023"/>
    </source>
</evidence>
<dbReference type="EMBL" id="MZMZ02002881">
    <property type="protein sequence ID" value="RQM23737.1"/>
    <property type="molecule type" value="Genomic_DNA"/>
</dbReference>
<dbReference type="PROSITE" id="PS50088">
    <property type="entry name" value="ANK_REPEAT"/>
    <property type="match status" value="1"/>
</dbReference>
<feature type="repeat" description="ANK" evidence="1">
    <location>
        <begin position="64"/>
        <end position="96"/>
    </location>
</feature>
<dbReference type="AlphaFoldDB" id="A0A3R7Y8U0"/>
<dbReference type="Pfam" id="PF00023">
    <property type="entry name" value="Ank"/>
    <property type="match status" value="1"/>
</dbReference>
<proteinExistence type="predicted"/>
<accession>A0A3R7Y8U0</accession>
<dbReference type="Gene3D" id="1.25.40.20">
    <property type="entry name" value="Ankyrin repeat-containing domain"/>
    <property type="match status" value="1"/>
</dbReference>
<keyword evidence="4" id="KW-1185">Reference proteome</keyword>
<dbReference type="Proteomes" id="UP000284702">
    <property type="component" value="Unassembled WGS sequence"/>
</dbReference>
<sequence>MKVHNANKKASTGGTKDQPTRLNTGQLIKSYWSFITKNDVAGLEVFLARHGHSVDMDSRLAAAMQATGLHVAVQKNNPAMASVLLEHGVNVNAQNKAFREKSRLQDDRRSHLVLTKRTLKQLDDNVRAQRAISNELHAQLEESLSRYRYTIAQADAAKDLLDRQIECVAQMHRVKDEHTAEYNDKLGVVDAMVQCPNDEDVQVWGAYMACCLTAVEDLCCVLFVLAKYNCRQLFLDRDCIGLDTALFLLVQSSPPSRRPTEVMARSLLGIVSLLSIPADPKAPEQTPLPSCYTTFGLAKVTPVIETYANNPDIVLWGIRLLRNLATRDVVAVARDQVNRSGIEHILSSLAKHRGAPALRVSILELIYVAFTTNYTRLNQVDELSTMVLNCVTLLLLDHEDHYAVQVLALQNLVTASQHGAYKYLGINGWLTAIVW</sequence>
<organism evidence="3 4">
    <name type="scientific">Aphanomyces astaci</name>
    <name type="common">Crayfish plague agent</name>
    <dbReference type="NCBI Taxonomy" id="112090"/>
    <lineage>
        <taxon>Eukaryota</taxon>
        <taxon>Sar</taxon>
        <taxon>Stramenopiles</taxon>
        <taxon>Oomycota</taxon>
        <taxon>Saprolegniomycetes</taxon>
        <taxon>Saprolegniales</taxon>
        <taxon>Verrucalvaceae</taxon>
        <taxon>Aphanomyces</taxon>
    </lineage>
</organism>
<reference evidence="3" key="1">
    <citation type="submission" date="2018-07" db="EMBL/GenBank/DDBJ databases">
        <title>Annotation of Aphanomyces astaci genome assembly.</title>
        <authorList>
            <person name="Studholme D.J."/>
        </authorList>
    </citation>
    <scope>NUCLEOTIDE SEQUENCE [LARGE SCALE GENOMIC DNA]</scope>
    <source>
        <strain evidence="3">Pc</strain>
    </source>
</reference>
<dbReference type="InterPro" id="IPR036770">
    <property type="entry name" value="Ankyrin_rpt-contain_sf"/>
</dbReference>
<gene>
    <name evidence="3" type="ORF">B5M09_006679</name>
</gene>
<protein>
    <submittedName>
        <fullName evidence="3">Uncharacterized protein</fullName>
    </submittedName>
</protein>
<dbReference type="VEuPathDB" id="FungiDB:H257_15821"/>
<evidence type="ECO:0000313" key="4">
    <source>
        <dbReference type="Proteomes" id="UP000284702"/>
    </source>
</evidence>